<dbReference type="Proteomes" id="UP000829401">
    <property type="component" value="Chromosome"/>
</dbReference>
<dbReference type="STRING" id="1356854.N007_01445"/>
<keyword evidence="2" id="KW-0472">Membrane</keyword>
<dbReference type="InterPro" id="IPR004995">
    <property type="entry name" value="Spore_Ger"/>
</dbReference>
<dbReference type="GO" id="GO:0009847">
    <property type="term" value="P:spore germination"/>
    <property type="evidence" value="ECO:0007669"/>
    <property type="project" value="InterPro"/>
</dbReference>
<dbReference type="PANTHER" id="PTHR22550:SF5">
    <property type="entry name" value="LEUCINE ZIPPER PROTEIN 4"/>
    <property type="match status" value="1"/>
</dbReference>
<evidence type="ECO:0000313" key="4">
    <source>
        <dbReference type="Proteomes" id="UP000829401"/>
    </source>
</evidence>
<dbReference type="GO" id="GO:0016020">
    <property type="term" value="C:membrane"/>
    <property type="evidence" value="ECO:0007669"/>
    <property type="project" value="InterPro"/>
</dbReference>
<dbReference type="Pfam" id="PF03323">
    <property type="entry name" value="GerA"/>
    <property type="match status" value="1"/>
</dbReference>
<organism evidence="3 4">
    <name type="scientific">Alicyclobacillus acidoterrestris (strain ATCC 49025 / DSM 3922 / CIP 106132 / NCIMB 13137 / GD3B)</name>
    <dbReference type="NCBI Taxonomy" id="1356854"/>
    <lineage>
        <taxon>Bacteria</taxon>
        <taxon>Bacillati</taxon>
        <taxon>Bacillota</taxon>
        <taxon>Bacilli</taxon>
        <taxon>Bacillales</taxon>
        <taxon>Alicyclobacillaceae</taxon>
        <taxon>Alicyclobacillus</taxon>
    </lineage>
</organism>
<proteinExistence type="inferred from homology"/>
<sequence>MFRKSQKTNHNWTARLDHLERKRNVPRNIPNDVLQRSVSTNEQMLRSVFDKCSDVVFHSIKVKGRTDIVVVYIDGLIDIQNFEDMVLKPILYEGPPQGLGRTKRIGQLIEDNLIAIVGSKTVSRTDELIHEILDANLALLLDGEREGLILHLKSVPARAIQEPKTEPGIRGPQEGFTESIRTNTAMLRKIIKSTELKFESVIIGELSRTDVLITYLSHLVNTSVLNEVRSRVQRIQIDAVVDSAYIEELIEDAPFSPFPMVQNTERPDVVIANLLEGKVAILVDGSPFVLLAPQTFWGALQASEDYYDRFIYVSFIRVLRFGLLWISLLLPSIYVALTTFHPQLMPTNLLLSFVAARELSPFPAVVEALLMEVMFEALREAGIRLPRAVGSAVSIVGALVIGQAAVQAGIISAPMVIVVSTTGIASFALPRYQFGTSFRLLRFPMLLLAGTLGFYGIALGLMAMMTHLVTLRSFGIPYWGSLEFSVFGNLKDTIFRFPIWMRNKRPNILMEKDSTRTPVGQKPSPKR</sequence>
<reference evidence="4" key="1">
    <citation type="journal article" date="2022" name="G3 (Bethesda)">
        <title>Unveiling the complete genome sequence of Alicyclobacillus acidoterrestris DSM 3922T, a taint-producing strain.</title>
        <authorList>
            <person name="Leonardo I.C."/>
            <person name="Barreto Crespo M.T."/>
            <person name="Gaspar F.B."/>
        </authorList>
    </citation>
    <scope>NUCLEOTIDE SEQUENCE [LARGE SCALE GENOMIC DNA]</scope>
    <source>
        <strain evidence="4">DSM 3922</strain>
    </source>
</reference>
<dbReference type="PANTHER" id="PTHR22550">
    <property type="entry name" value="SPORE GERMINATION PROTEIN"/>
    <property type="match status" value="1"/>
</dbReference>
<keyword evidence="4" id="KW-1185">Reference proteome</keyword>
<evidence type="ECO:0000313" key="3">
    <source>
        <dbReference type="EMBL" id="UNO49825.1"/>
    </source>
</evidence>
<name>T0CUK6_ALIAG</name>
<accession>T0CUK6</accession>
<dbReference type="PIRSF" id="PIRSF005690">
    <property type="entry name" value="GerBA"/>
    <property type="match status" value="1"/>
</dbReference>
<evidence type="ECO:0000256" key="1">
    <source>
        <dbReference type="ARBA" id="ARBA00005278"/>
    </source>
</evidence>
<gene>
    <name evidence="3" type="ORF">K1I37_04770</name>
</gene>
<dbReference type="RefSeq" id="WP_021297890.1">
    <property type="nucleotide sequence ID" value="NZ_AURB01000164.1"/>
</dbReference>
<comment type="similarity">
    <text evidence="1">Belongs to the GerABKA family.</text>
</comment>
<accession>A0A9E7CSL7</accession>
<dbReference type="EMBL" id="CP080467">
    <property type="protein sequence ID" value="UNO49825.1"/>
    <property type="molecule type" value="Genomic_DNA"/>
</dbReference>
<protein>
    <submittedName>
        <fullName evidence="3">Spore germination protein</fullName>
    </submittedName>
</protein>
<dbReference type="InterPro" id="IPR050768">
    <property type="entry name" value="UPF0353/GerABKA_families"/>
</dbReference>
<evidence type="ECO:0000256" key="2">
    <source>
        <dbReference type="ARBA" id="ARBA00023136"/>
    </source>
</evidence>
<dbReference type="KEGG" id="aaco:K1I37_04770"/>
<dbReference type="AlphaFoldDB" id="T0CUK6"/>
<dbReference type="eggNOG" id="COG0697">
    <property type="taxonomic scope" value="Bacteria"/>
</dbReference>